<comment type="caution">
    <text evidence="13">The sequence shown here is derived from an EMBL/GenBank/DDBJ whole genome shotgun (WGS) entry which is preliminary data.</text>
</comment>
<dbReference type="OrthoDB" id="17927at2759"/>
<dbReference type="PROSITE" id="PS51847">
    <property type="entry name" value="SMP"/>
    <property type="match status" value="1"/>
</dbReference>
<feature type="compositionally biased region" description="Acidic residues" evidence="11">
    <location>
        <begin position="578"/>
        <end position="601"/>
    </location>
</feature>
<name>A0A066VAH8_TILAU</name>
<dbReference type="OMA" id="PVTPGWQ"/>
<dbReference type="RefSeq" id="XP_013240726.1">
    <property type="nucleotide sequence ID" value="XM_013385272.1"/>
</dbReference>
<dbReference type="GO" id="GO:1990456">
    <property type="term" value="P:mitochondrion-endoplasmic reticulum membrane tethering"/>
    <property type="evidence" value="ECO:0007669"/>
    <property type="project" value="TreeGrafter"/>
</dbReference>
<dbReference type="AlphaFoldDB" id="A0A066VAH8"/>
<comment type="subcellular location">
    <subcellularLocation>
        <location evidence="1">Membrane</location>
    </subcellularLocation>
    <subcellularLocation>
        <location evidence="10">Mitochondrion outer membrane</location>
        <topology evidence="10">Multi-pass membrane protein</topology>
    </subcellularLocation>
    <text evidence="10">The ERMES/MDM complex localizes to a few discrete foci (around 10 per single cell), that represent mitochondria-endoplasmic reticulum junctions. These foci are often found next to mtDNA nucleoids.</text>
</comment>
<comment type="similarity">
    <text evidence="10">Belongs to the MDM34 family.</text>
</comment>
<comment type="function">
    <text evidence="10">Component of the ERMES/MDM complex, which serves as a molecular tether to connect the endoplasmic reticulum (ER) and mitochondria. Components of this complex are involved in the control of mitochondrial shape and protein biogenesis, and function in nonvesicular lipid trafficking between the ER and mitochondria. MDM34 is required for the interaction of the ER-resident membrane protein MMM1 and the outer mitochondrial membrane-resident beta-barrel protein MDM10.</text>
</comment>
<evidence type="ECO:0000313" key="13">
    <source>
        <dbReference type="EMBL" id="KDN38461.1"/>
    </source>
</evidence>
<dbReference type="HAMAP" id="MF_03105">
    <property type="entry name" value="Mdm34"/>
    <property type="match status" value="1"/>
</dbReference>
<keyword evidence="6" id="KW-0445">Lipid transport</keyword>
<keyword evidence="5 10" id="KW-1000">Mitochondrion outer membrane</keyword>
<feature type="region of interest" description="Disordered" evidence="11">
    <location>
        <begin position="92"/>
        <end position="133"/>
    </location>
</feature>
<accession>A0A066VAH8</accession>
<evidence type="ECO:0000256" key="7">
    <source>
        <dbReference type="ARBA" id="ARBA00023121"/>
    </source>
</evidence>
<dbReference type="InParanoid" id="A0A066VAH8"/>
<feature type="region of interest" description="Disordered" evidence="11">
    <location>
        <begin position="753"/>
        <end position="868"/>
    </location>
</feature>
<feature type="compositionally biased region" description="Basic and acidic residues" evidence="11">
    <location>
        <begin position="602"/>
        <end position="611"/>
    </location>
</feature>
<keyword evidence="14" id="KW-1185">Reference proteome</keyword>
<evidence type="ECO:0000256" key="2">
    <source>
        <dbReference type="ARBA" id="ARBA00022448"/>
    </source>
</evidence>
<dbReference type="EMBL" id="JMSN01000118">
    <property type="protein sequence ID" value="KDN38461.1"/>
    <property type="molecule type" value="Genomic_DNA"/>
</dbReference>
<feature type="region of interest" description="Disordered" evidence="11">
    <location>
        <begin position="553"/>
        <end position="705"/>
    </location>
</feature>
<keyword evidence="7" id="KW-0446">Lipid-binding</keyword>
<dbReference type="GO" id="GO:0032865">
    <property type="term" value="C:ERMES complex"/>
    <property type="evidence" value="ECO:0007669"/>
    <property type="project" value="UniProtKB-UniRule"/>
</dbReference>
<keyword evidence="4 10" id="KW-0812">Transmembrane</keyword>
<keyword evidence="8 10" id="KW-0496">Mitochondrion</keyword>
<evidence type="ECO:0000256" key="3">
    <source>
        <dbReference type="ARBA" id="ARBA00022452"/>
    </source>
</evidence>
<keyword evidence="2" id="KW-0813">Transport</keyword>
<feature type="region of interest" description="Disordered" evidence="11">
    <location>
        <begin position="271"/>
        <end position="436"/>
    </location>
</feature>
<evidence type="ECO:0000313" key="14">
    <source>
        <dbReference type="Proteomes" id="UP000027361"/>
    </source>
</evidence>
<dbReference type="GO" id="GO:0015914">
    <property type="term" value="P:phospholipid transport"/>
    <property type="evidence" value="ECO:0007669"/>
    <property type="project" value="TreeGrafter"/>
</dbReference>
<sequence>MSFNFRWPEFSEGFHNDAKTMLDSALNKGAKPKVIADDIKVEELGMGTIAPELDILEIGDLSMDRFRGIFRLTYAGDAHLVLSTKVQANPLSAARGSPASTPAGDESVDKAGSMGGDSAAAATPDLEETPSSPFGYGRQDDSIWFGAASPSSNPLTASLFPAAANRRGGILFAATPLIVPMKLRLSHLRLRAIIVLIVSKAKGITLVFKNDPLESVNVSSTFDSVGVIAKYLQQEIEGQLREMFREDLPSIIHRLSQKWLLAGSMTSAAAGDAGGGLSPAAKADGASQKEKEQPPARSASDTALKLQEPLRKPLSRAQSASASAHPKGGKAASNAGPSQCRGPTGSMGRAQTAASTSGIEKGHRGKAASVSGTSVLSQARKRDMGGKSSSQASMSSILGSSSTLGGLSSSSSTARTTPSPGPAPGSQAVGKSPSSPFTSSYLASMLGDYDGSEQDLYDPTYGFKADDPLTPAPGAGGGPPGFSGLGSLVKSKKPGMGLKELVPLSPPSSQTATLTEGHAHCEAMGVMDGDAESVDPIESDFEGAEEDALNFYFPSVDRDNSEQDDEIDHLDRLREGRDEEEEDESSDDDNEEETDDSEAADESQRNARADYGDDVEDDPNPGDFSRFGYPPPTAAYSETGVGDDGLAAAFGSNSPRQDSAHRHHKRTSSKGARSTSSRGPSRSLAAADGRSNRSTPLQSPEVEYETVPAVGGGVITRPRTFHFVSYAQAPELSPDEMDGSFCADSLNRMGDDTVRGLGSGRASSTHAASSTFGGKSSRTATIMGLDSPRQGYGRRRAPTECASSPKRDRWTNWVKEESDDEEDQGSQIEGHTLRDSRRCASHASELSADEKRSLDSLPPEPVDTSSYEFRTREYRQRYGVAVEPHWQRSKAASRPELTQRHSNTKPTPSGLLQPLPLRDTNSVLPSTSMTLDASAHFTDLVYSHQTLSPFTRPVEHCTVRSAPLTPGFEPTMSGHASSRTIAAAAGLLTPTGAADALTGAHYAVAPSQLHSRLRAAMADSSTPPPGAAGLKHLSALPKAYGERWSAHSQAVPIEAKQEQQPKGRRRRTFKLGRGSGDTTHQNNGDDERAAASTSSRLTKRADSLPVSAPASHTNSSRSSSQSPKESLLGSARYRRGTTVGYSTHGHASSHHHHFASNATTRVSAGRWDAIRE</sequence>
<keyword evidence="3 10" id="KW-1134">Transmembrane beta strand</keyword>
<comment type="domain">
    <text evidence="10">Lacks alpha-helical transmembrane segments, suggesting that it resides in the membrane via beta-sheet conformations similar to those predicted for other outer membrane proteins and porin.</text>
</comment>
<dbReference type="HOGENOM" id="CLU_010017_0_0_1"/>
<dbReference type="InterPro" id="IPR058825">
    <property type="entry name" value="MDM34_N"/>
</dbReference>
<evidence type="ECO:0000256" key="8">
    <source>
        <dbReference type="ARBA" id="ARBA00023128"/>
    </source>
</evidence>
<feature type="compositionally biased region" description="Low complexity" evidence="11">
    <location>
        <begin position="386"/>
        <end position="418"/>
    </location>
</feature>
<feature type="compositionally biased region" description="Gly residues" evidence="11">
    <location>
        <begin position="474"/>
        <end position="484"/>
    </location>
</feature>
<keyword evidence="9 10" id="KW-0472">Membrane</keyword>
<gene>
    <name evidence="10" type="primary">MDM34</name>
    <name evidence="13" type="ORF">K437DRAFT_259411</name>
</gene>
<dbReference type="InterPro" id="IPR031468">
    <property type="entry name" value="SMP_LBD"/>
</dbReference>
<evidence type="ECO:0000256" key="9">
    <source>
        <dbReference type="ARBA" id="ARBA00023136"/>
    </source>
</evidence>
<feature type="region of interest" description="Disordered" evidence="11">
    <location>
        <begin position="885"/>
        <end position="917"/>
    </location>
</feature>
<dbReference type="GO" id="GO:0008289">
    <property type="term" value="F:lipid binding"/>
    <property type="evidence" value="ECO:0007669"/>
    <property type="project" value="UniProtKB-KW"/>
</dbReference>
<dbReference type="PANTHER" id="PTHR28185">
    <property type="entry name" value="MITOCHONDRIAL DISTRIBUTION AND MORPHOLOGY PROTEIN 34"/>
    <property type="match status" value="1"/>
</dbReference>
<proteinExistence type="inferred from homology"/>
<reference evidence="13 14" key="1">
    <citation type="submission" date="2014-05" db="EMBL/GenBank/DDBJ databases">
        <title>Draft genome sequence of a rare smut relative, Tilletiaria anomala UBC 951.</title>
        <authorList>
            <consortium name="DOE Joint Genome Institute"/>
            <person name="Toome M."/>
            <person name="Kuo A."/>
            <person name="Henrissat B."/>
            <person name="Lipzen A."/>
            <person name="Tritt A."/>
            <person name="Yoshinaga Y."/>
            <person name="Zane M."/>
            <person name="Barry K."/>
            <person name="Grigoriev I.V."/>
            <person name="Spatafora J.W."/>
            <person name="Aimea M.C."/>
        </authorList>
    </citation>
    <scope>NUCLEOTIDE SEQUENCE [LARGE SCALE GENOMIC DNA]</scope>
    <source>
        <strain evidence="13 14">UBC 951</strain>
    </source>
</reference>
<dbReference type="PANTHER" id="PTHR28185:SF1">
    <property type="entry name" value="MITOCHONDRIAL DISTRIBUTION AND MORPHOLOGY PROTEIN 34"/>
    <property type="match status" value="1"/>
</dbReference>
<evidence type="ECO:0000256" key="4">
    <source>
        <dbReference type="ARBA" id="ARBA00022692"/>
    </source>
</evidence>
<evidence type="ECO:0000256" key="11">
    <source>
        <dbReference type="SAM" id="MobiDB-lite"/>
    </source>
</evidence>
<evidence type="ECO:0000259" key="12">
    <source>
        <dbReference type="PROSITE" id="PS51847"/>
    </source>
</evidence>
<evidence type="ECO:0000256" key="10">
    <source>
        <dbReference type="HAMAP-Rule" id="MF_03105"/>
    </source>
</evidence>
<feature type="compositionally biased region" description="Basic and acidic residues" evidence="11">
    <location>
        <begin position="805"/>
        <end position="816"/>
    </location>
</feature>
<evidence type="ECO:0000256" key="6">
    <source>
        <dbReference type="ARBA" id="ARBA00023055"/>
    </source>
</evidence>
<dbReference type="STRING" id="1037660.A0A066VAH8"/>
<dbReference type="Proteomes" id="UP000027361">
    <property type="component" value="Unassembled WGS sequence"/>
</dbReference>
<comment type="subunit">
    <text evidence="10">Component of the ER-mitochondria encounter structure (ERMES) or MDM complex, composed of MMM1, MDM10, MDM12 and MDM34.</text>
</comment>
<feature type="compositionally biased region" description="Polar residues" evidence="11">
    <location>
        <begin position="761"/>
        <end position="780"/>
    </location>
</feature>
<dbReference type="Pfam" id="PF26545">
    <property type="entry name" value="Mdm34_N"/>
    <property type="match status" value="2"/>
</dbReference>
<dbReference type="GO" id="GO:0007005">
    <property type="term" value="P:mitochondrion organization"/>
    <property type="evidence" value="ECO:0007669"/>
    <property type="project" value="InterPro"/>
</dbReference>
<feature type="region of interest" description="Disordered" evidence="11">
    <location>
        <begin position="1047"/>
        <end position="1172"/>
    </location>
</feature>
<dbReference type="CDD" id="cd21673">
    <property type="entry name" value="SMP_Mdm34"/>
    <property type="match status" value="1"/>
</dbReference>
<evidence type="ECO:0000256" key="1">
    <source>
        <dbReference type="ARBA" id="ARBA00004370"/>
    </source>
</evidence>
<feature type="region of interest" description="Disordered" evidence="11">
    <location>
        <begin position="457"/>
        <end position="490"/>
    </location>
</feature>
<dbReference type="GeneID" id="25265269"/>
<protein>
    <recommendedName>
        <fullName evidence="10">Mitochondrial distribution and morphology protein 34</fullName>
    </recommendedName>
</protein>
<feature type="domain" description="SMP-LTD" evidence="12">
    <location>
        <begin position="1"/>
        <end position="257"/>
    </location>
</feature>
<dbReference type="InterPro" id="IPR027536">
    <property type="entry name" value="MDM34"/>
</dbReference>
<organism evidence="13 14">
    <name type="scientific">Tilletiaria anomala (strain ATCC 24038 / CBS 436.72 / UBC 951)</name>
    <dbReference type="NCBI Taxonomy" id="1037660"/>
    <lineage>
        <taxon>Eukaryota</taxon>
        <taxon>Fungi</taxon>
        <taxon>Dikarya</taxon>
        <taxon>Basidiomycota</taxon>
        <taxon>Ustilaginomycotina</taxon>
        <taxon>Exobasidiomycetes</taxon>
        <taxon>Georgefischeriales</taxon>
        <taxon>Tilletiariaceae</taxon>
        <taxon>Tilletiaria</taxon>
    </lineage>
</organism>
<feature type="compositionally biased region" description="Polar residues" evidence="11">
    <location>
        <begin position="669"/>
        <end position="680"/>
    </location>
</feature>
<evidence type="ECO:0000256" key="5">
    <source>
        <dbReference type="ARBA" id="ARBA00022787"/>
    </source>
</evidence>
<feature type="compositionally biased region" description="Low complexity" evidence="11">
    <location>
        <begin position="1107"/>
        <end position="1130"/>
    </location>
</feature>